<evidence type="ECO:0000256" key="2">
    <source>
        <dbReference type="ARBA" id="ARBA00023027"/>
    </source>
</evidence>
<dbReference type="Gene3D" id="3.40.50.720">
    <property type="entry name" value="NAD(P)-binding Rossmann-like Domain"/>
    <property type="match status" value="2"/>
</dbReference>
<dbReference type="GO" id="GO:0051287">
    <property type="term" value="F:NAD binding"/>
    <property type="evidence" value="ECO:0007669"/>
    <property type="project" value="InterPro"/>
</dbReference>
<evidence type="ECO:0000256" key="1">
    <source>
        <dbReference type="ARBA" id="ARBA00023002"/>
    </source>
</evidence>
<proteinExistence type="inferred from homology"/>
<dbReference type="Proteomes" id="UP000001880">
    <property type="component" value="Chromosome"/>
</dbReference>
<dbReference type="Pfam" id="PF00389">
    <property type="entry name" value="2-Hacid_dh"/>
    <property type="match status" value="1"/>
</dbReference>
<evidence type="ECO:0000259" key="4">
    <source>
        <dbReference type="Pfam" id="PF00389"/>
    </source>
</evidence>
<dbReference type="KEGG" id="hoh:Hoch_4066"/>
<dbReference type="SUPFAM" id="SSF51735">
    <property type="entry name" value="NAD(P)-binding Rossmann-fold domains"/>
    <property type="match status" value="1"/>
</dbReference>
<dbReference type="eggNOG" id="COG0111">
    <property type="taxonomic scope" value="Bacteria"/>
</dbReference>
<accession>D0LJJ1</accession>
<comment type="similarity">
    <text evidence="3">Belongs to the D-isomer specific 2-hydroxyacid dehydrogenase family.</text>
</comment>
<keyword evidence="7" id="KW-1185">Reference proteome</keyword>
<dbReference type="RefSeq" id="WP_012829163.1">
    <property type="nucleotide sequence ID" value="NC_013440.1"/>
</dbReference>
<protein>
    <submittedName>
        <fullName evidence="6">D-isomer specific 2-hydroxyacid dehydrogenase NAD-binding protein</fullName>
    </submittedName>
</protein>
<keyword evidence="2" id="KW-0520">NAD</keyword>
<dbReference type="GO" id="GO:0016616">
    <property type="term" value="F:oxidoreductase activity, acting on the CH-OH group of donors, NAD or NADP as acceptor"/>
    <property type="evidence" value="ECO:0007669"/>
    <property type="project" value="InterPro"/>
</dbReference>
<organism evidence="6 7">
    <name type="scientific">Haliangium ochraceum (strain DSM 14365 / JCM 11303 / SMP-2)</name>
    <dbReference type="NCBI Taxonomy" id="502025"/>
    <lineage>
        <taxon>Bacteria</taxon>
        <taxon>Pseudomonadati</taxon>
        <taxon>Myxococcota</taxon>
        <taxon>Polyangia</taxon>
        <taxon>Haliangiales</taxon>
        <taxon>Kofleriaceae</taxon>
        <taxon>Haliangium</taxon>
    </lineage>
</organism>
<name>D0LJJ1_HALO1</name>
<dbReference type="AlphaFoldDB" id="D0LJJ1"/>
<evidence type="ECO:0000256" key="3">
    <source>
        <dbReference type="RuleBase" id="RU003719"/>
    </source>
</evidence>
<sequence>MSRNQLHICVYHATMAQPLAELVGARLTGARVSAVDDVAADPPDLDSIDVLIGFRFPPGLLARMPRLRLLQLTSAGHDQVDDEDLPPGLVVAHAGSIPAPAVAEYALMGMLMFARNGHQLVRQHLQHLWSRPGARLIVGTTVVMLGFGRIGREVAERASALGMQIIAVTRSGHVRVPGVRCVPVEELSTVLPSADFLVVCVPGNPGTQGLVGREAFSSMRPGCCLIDVSRPGVVDTEALVEALGTGRCGGAMLDVVAGEPLAADHPLWREPGVWITPHCAFEQDREVEALSALLIENVERLRSARPLRNVVARDGVPSHPLASTLTTAPTSLG</sequence>
<dbReference type="OrthoDB" id="9793626at2"/>
<dbReference type="PANTHER" id="PTHR43333">
    <property type="entry name" value="2-HACID_DH_C DOMAIN-CONTAINING PROTEIN"/>
    <property type="match status" value="1"/>
</dbReference>
<evidence type="ECO:0000313" key="6">
    <source>
        <dbReference type="EMBL" id="ACY16565.1"/>
    </source>
</evidence>
<dbReference type="CDD" id="cd05300">
    <property type="entry name" value="2-Hacid_dh_1"/>
    <property type="match status" value="1"/>
</dbReference>
<dbReference type="PANTHER" id="PTHR43333:SF1">
    <property type="entry name" value="D-ISOMER SPECIFIC 2-HYDROXYACID DEHYDROGENASE NAD-BINDING DOMAIN-CONTAINING PROTEIN"/>
    <property type="match status" value="1"/>
</dbReference>
<evidence type="ECO:0000313" key="7">
    <source>
        <dbReference type="Proteomes" id="UP000001880"/>
    </source>
</evidence>
<evidence type="ECO:0000259" key="5">
    <source>
        <dbReference type="Pfam" id="PF02826"/>
    </source>
</evidence>
<feature type="domain" description="D-isomer specific 2-hydroxyacid dehydrogenase NAD-binding" evidence="5">
    <location>
        <begin position="108"/>
        <end position="280"/>
    </location>
</feature>
<dbReference type="HOGENOM" id="CLU_019796_1_0_7"/>
<dbReference type="InterPro" id="IPR036291">
    <property type="entry name" value="NAD(P)-bd_dom_sf"/>
</dbReference>
<feature type="domain" description="D-isomer specific 2-hydroxyacid dehydrogenase catalytic" evidence="4">
    <location>
        <begin position="56"/>
        <end position="311"/>
    </location>
</feature>
<dbReference type="InterPro" id="IPR006139">
    <property type="entry name" value="D-isomer_2_OHA_DH_cat_dom"/>
</dbReference>
<keyword evidence="1 3" id="KW-0560">Oxidoreductase</keyword>
<reference evidence="6 7" key="1">
    <citation type="journal article" date="2010" name="Stand. Genomic Sci.">
        <title>Complete genome sequence of Haliangium ochraceum type strain (SMP-2).</title>
        <authorList>
            <consortium name="US DOE Joint Genome Institute (JGI-PGF)"/>
            <person name="Ivanova N."/>
            <person name="Daum C."/>
            <person name="Lang E."/>
            <person name="Abt B."/>
            <person name="Kopitz M."/>
            <person name="Saunders E."/>
            <person name="Lapidus A."/>
            <person name="Lucas S."/>
            <person name="Glavina Del Rio T."/>
            <person name="Nolan M."/>
            <person name="Tice H."/>
            <person name="Copeland A."/>
            <person name="Cheng J.F."/>
            <person name="Chen F."/>
            <person name="Bruce D."/>
            <person name="Goodwin L."/>
            <person name="Pitluck S."/>
            <person name="Mavromatis K."/>
            <person name="Pati A."/>
            <person name="Mikhailova N."/>
            <person name="Chen A."/>
            <person name="Palaniappan K."/>
            <person name="Land M."/>
            <person name="Hauser L."/>
            <person name="Chang Y.J."/>
            <person name="Jeffries C.D."/>
            <person name="Detter J.C."/>
            <person name="Brettin T."/>
            <person name="Rohde M."/>
            <person name="Goker M."/>
            <person name="Bristow J."/>
            <person name="Markowitz V."/>
            <person name="Eisen J.A."/>
            <person name="Hugenholtz P."/>
            <person name="Kyrpides N.C."/>
            <person name="Klenk H.P."/>
        </authorList>
    </citation>
    <scope>NUCLEOTIDE SEQUENCE [LARGE SCALE GENOMIC DNA]</scope>
    <source>
        <strain evidence="7">DSM 14365 / CIP 107738 / JCM 11303 / AJ 13395 / SMP-2</strain>
    </source>
</reference>
<gene>
    <name evidence="6" type="ordered locus">Hoch_4066</name>
</gene>
<dbReference type="STRING" id="502025.Hoch_4066"/>
<dbReference type="SUPFAM" id="SSF52283">
    <property type="entry name" value="Formate/glycerate dehydrogenase catalytic domain-like"/>
    <property type="match status" value="1"/>
</dbReference>
<dbReference type="EMBL" id="CP001804">
    <property type="protein sequence ID" value="ACY16565.1"/>
    <property type="molecule type" value="Genomic_DNA"/>
</dbReference>
<dbReference type="Pfam" id="PF02826">
    <property type="entry name" value="2-Hacid_dh_C"/>
    <property type="match status" value="1"/>
</dbReference>
<dbReference type="InterPro" id="IPR006140">
    <property type="entry name" value="D-isomer_DH_NAD-bd"/>
</dbReference>